<name>A0AAE0GXM3_9CHLO</name>
<keyword evidence="4" id="KW-1185">Reference proteome</keyword>
<protein>
    <submittedName>
        <fullName evidence="3">Uncharacterized protein</fullName>
    </submittedName>
</protein>
<gene>
    <name evidence="3" type="ORF">CYMTET_6223</name>
</gene>
<sequence>MHLALHATTLQDSLEETRCELRQLSNTFEVQATELHYLQNKVHDTFDGVFNWTGGPLVALKRARERLLKLQLPPKPPPNPTTRAHNRAPETLKLSRRDVEKHLPQVQKVVSKYGEDFFAEMDRQVKVADDLATKNAELVKARNSLRRELHTVKDKAGTARVNEARMQGIAGNLQHQQKPPVAAMKGLLQNALARSEDINLERLLFLLFEDFKRGVRSFHAYMAERITVYDTMPLRLFSYYDPFDGICNLLEDYIRFGFHKSHDGCDGAEFCKLRCQVCRFVGEKGVIISAVMTRVEYLLDGGYYLGFWDHPDHYDDIIAIAKDPSSFHAIEYSGLPDGIAGLGPSLMKFYDVYLSQATRDSMMTERKGGEAARVGVTGTVTSLRAFALLNEQRGDLTDDLRATINQKRREAKHTSSHVDNDKDQHVAAYQERRANADAEVAFAAEEAARNEAEVRRQEQEKAEKQAKVAEERSQREKAKELEQVAVAQRKEEREKKRKEALLEKQKKQAASLTPKPS</sequence>
<evidence type="ECO:0000256" key="1">
    <source>
        <dbReference type="SAM" id="Coils"/>
    </source>
</evidence>
<comment type="caution">
    <text evidence="3">The sequence shown here is derived from an EMBL/GenBank/DDBJ whole genome shotgun (WGS) entry which is preliminary data.</text>
</comment>
<evidence type="ECO:0000256" key="2">
    <source>
        <dbReference type="SAM" id="MobiDB-lite"/>
    </source>
</evidence>
<organism evidence="3 4">
    <name type="scientific">Cymbomonas tetramitiformis</name>
    <dbReference type="NCBI Taxonomy" id="36881"/>
    <lineage>
        <taxon>Eukaryota</taxon>
        <taxon>Viridiplantae</taxon>
        <taxon>Chlorophyta</taxon>
        <taxon>Pyramimonadophyceae</taxon>
        <taxon>Pyramimonadales</taxon>
        <taxon>Pyramimonadaceae</taxon>
        <taxon>Cymbomonas</taxon>
    </lineage>
</organism>
<feature type="region of interest" description="Disordered" evidence="2">
    <location>
        <begin position="451"/>
        <end position="517"/>
    </location>
</feature>
<dbReference type="Proteomes" id="UP001190700">
    <property type="component" value="Unassembled WGS sequence"/>
</dbReference>
<dbReference type="AlphaFoldDB" id="A0AAE0GXM3"/>
<feature type="coiled-coil region" evidence="1">
    <location>
        <begin position="128"/>
        <end position="155"/>
    </location>
</feature>
<keyword evidence="1" id="KW-0175">Coiled coil</keyword>
<proteinExistence type="predicted"/>
<evidence type="ECO:0000313" key="4">
    <source>
        <dbReference type="Proteomes" id="UP001190700"/>
    </source>
</evidence>
<dbReference type="EMBL" id="LGRX02001400">
    <property type="protein sequence ID" value="KAK3286207.1"/>
    <property type="molecule type" value="Genomic_DNA"/>
</dbReference>
<reference evidence="3 4" key="1">
    <citation type="journal article" date="2015" name="Genome Biol. Evol.">
        <title>Comparative Genomics of a Bacterivorous Green Alga Reveals Evolutionary Causalities and Consequences of Phago-Mixotrophic Mode of Nutrition.</title>
        <authorList>
            <person name="Burns J.A."/>
            <person name="Paasch A."/>
            <person name="Narechania A."/>
            <person name="Kim E."/>
        </authorList>
    </citation>
    <scope>NUCLEOTIDE SEQUENCE [LARGE SCALE GENOMIC DNA]</scope>
    <source>
        <strain evidence="3 4">PLY_AMNH</strain>
    </source>
</reference>
<evidence type="ECO:0000313" key="3">
    <source>
        <dbReference type="EMBL" id="KAK3286207.1"/>
    </source>
</evidence>
<feature type="compositionally biased region" description="Basic and acidic residues" evidence="2">
    <location>
        <begin position="451"/>
        <end position="506"/>
    </location>
</feature>
<accession>A0AAE0GXM3</accession>